<comment type="caution">
    <text evidence="1">The sequence shown here is derived from an EMBL/GenBank/DDBJ whole genome shotgun (WGS) entry which is preliminary data.</text>
</comment>
<proteinExistence type="predicted"/>
<dbReference type="EMBL" id="CM056744">
    <property type="protein sequence ID" value="KAJ8666701.1"/>
    <property type="molecule type" value="Genomic_DNA"/>
</dbReference>
<sequence>MTPLPNVSIGGWIMTCLFIGAVSWFQFRAPSTTTRNRRGGRRKSRGAKRAAQLRRQVPGGTVNDPEINSRARRQAILNDPTADRTELRIFLKRKVPSWWKQFQRATAFMSDNLTRDWVRGRFDADAVILHVRLFHAMPEREYIYAALKGRKETEERREKNIRQNRVVARNADESNHHLTWKDVNLSPNLRYDLERAHDYGQMHLNLFFTTVPGEFELEREMSCWSMGNCACCGNSAPIFRDCAICFDRAPRIDAKEARWMALNCSIELYNYESIYKSKHVRDLHEPWTCRPCRGKPPLGIYYPTTNRWAW</sequence>
<accession>A0ACC2N7N2</accession>
<keyword evidence="2" id="KW-1185">Reference proteome</keyword>
<dbReference type="Proteomes" id="UP001239111">
    <property type="component" value="Chromosome 4"/>
</dbReference>
<gene>
    <name evidence="1" type="ORF">QAD02_008363</name>
</gene>
<evidence type="ECO:0000313" key="1">
    <source>
        <dbReference type="EMBL" id="KAJ8666701.1"/>
    </source>
</evidence>
<name>A0ACC2N7N2_9HYME</name>
<organism evidence="1 2">
    <name type="scientific">Eretmocerus hayati</name>
    <dbReference type="NCBI Taxonomy" id="131215"/>
    <lineage>
        <taxon>Eukaryota</taxon>
        <taxon>Metazoa</taxon>
        <taxon>Ecdysozoa</taxon>
        <taxon>Arthropoda</taxon>
        <taxon>Hexapoda</taxon>
        <taxon>Insecta</taxon>
        <taxon>Pterygota</taxon>
        <taxon>Neoptera</taxon>
        <taxon>Endopterygota</taxon>
        <taxon>Hymenoptera</taxon>
        <taxon>Apocrita</taxon>
        <taxon>Proctotrupomorpha</taxon>
        <taxon>Chalcidoidea</taxon>
        <taxon>Aphelinidae</taxon>
        <taxon>Aphelininae</taxon>
        <taxon>Eretmocerus</taxon>
    </lineage>
</organism>
<evidence type="ECO:0000313" key="2">
    <source>
        <dbReference type="Proteomes" id="UP001239111"/>
    </source>
</evidence>
<protein>
    <submittedName>
        <fullName evidence="1">Uncharacterized protein</fullName>
    </submittedName>
</protein>
<reference evidence="1" key="1">
    <citation type="submission" date="2023-04" db="EMBL/GenBank/DDBJ databases">
        <title>A chromosome-level genome assembly of the parasitoid wasp Eretmocerus hayati.</title>
        <authorList>
            <person name="Zhong Y."/>
            <person name="Liu S."/>
            <person name="Liu Y."/>
        </authorList>
    </citation>
    <scope>NUCLEOTIDE SEQUENCE</scope>
    <source>
        <strain evidence="1">ZJU_SS_LIU_2023</strain>
    </source>
</reference>